<protein>
    <submittedName>
        <fullName evidence="4">CheY-P-specific phosphatase CheC</fullName>
    </submittedName>
</protein>
<keyword evidence="1" id="KW-0145">Chemotaxis</keyword>
<proteinExistence type="predicted"/>
<dbReference type="Pfam" id="PF04509">
    <property type="entry name" value="CheC"/>
    <property type="match status" value="2"/>
</dbReference>
<feature type="domain" description="CheC-like protein" evidence="3">
    <location>
        <begin position="113"/>
        <end position="143"/>
    </location>
</feature>
<dbReference type="EMBL" id="WJBD01000011">
    <property type="protein sequence ID" value="MBC3888635.1"/>
    <property type="molecule type" value="Genomic_DNA"/>
</dbReference>
<keyword evidence="2" id="KW-0378">Hydrolase</keyword>
<dbReference type="InterPro" id="IPR028976">
    <property type="entry name" value="CheC-like_sf"/>
</dbReference>
<sequence>MFNNYEELSDMQIDVLREIGNIGAGNAATALATILDEKVDMNVPSVRITGFDEAVQALGGAETMTVAVLVNFSGDGNGMIMFLLNIKDAKSIMDILVGEDDSEDLSEMKISGIKEIGNILSSSYVNAISALTGLNIQVSVPFIAIDMVGALMSVPIIEFGAIGDKLMFIEENFKGETNDLKSNMIMFAEINTLKIIMQKLGLEI</sequence>
<dbReference type="PANTHER" id="PTHR43693">
    <property type="entry name" value="PROTEIN PHOSPHATASE CHEZ"/>
    <property type="match status" value="1"/>
</dbReference>
<dbReference type="Gene3D" id="3.40.1550.10">
    <property type="entry name" value="CheC-like"/>
    <property type="match status" value="1"/>
</dbReference>
<organism evidence="4 5">
    <name type="scientific">Acetobacterium paludosum</name>
    <dbReference type="NCBI Taxonomy" id="52693"/>
    <lineage>
        <taxon>Bacteria</taxon>
        <taxon>Bacillati</taxon>
        <taxon>Bacillota</taxon>
        <taxon>Clostridia</taxon>
        <taxon>Eubacteriales</taxon>
        <taxon>Eubacteriaceae</taxon>
        <taxon>Acetobacterium</taxon>
    </lineage>
</organism>
<evidence type="ECO:0000313" key="5">
    <source>
        <dbReference type="Proteomes" id="UP000616595"/>
    </source>
</evidence>
<name>A0A923KWP2_9FIRM</name>
<dbReference type="OrthoDB" id="9812187at2"/>
<evidence type="ECO:0000256" key="2">
    <source>
        <dbReference type="ARBA" id="ARBA00022801"/>
    </source>
</evidence>
<dbReference type="SUPFAM" id="SSF103039">
    <property type="entry name" value="CheC-like"/>
    <property type="match status" value="1"/>
</dbReference>
<dbReference type="GO" id="GO:0006935">
    <property type="term" value="P:chemotaxis"/>
    <property type="evidence" value="ECO:0007669"/>
    <property type="project" value="UniProtKB-KW"/>
</dbReference>
<keyword evidence="5" id="KW-1185">Reference proteome</keyword>
<reference evidence="4" key="2">
    <citation type="submission" date="2020-10" db="EMBL/GenBank/DDBJ databases">
        <title>Comparative genomics of the Acetobacterium genus.</title>
        <authorList>
            <person name="Marshall C."/>
            <person name="May H."/>
            <person name="Norman S."/>
        </authorList>
    </citation>
    <scope>NUCLEOTIDE SEQUENCE</scope>
    <source>
        <strain evidence="4">DER-2019</strain>
    </source>
</reference>
<dbReference type="PANTHER" id="PTHR43693:SF1">
    <property type="entry name" value="PROTEIN PHOSPHATASE CHEZ"/>
    <property type="match status" value="1"/>
</dbReference>
<evidence type="ECO:0000259" key="3">
    <source>
        <dbReference type="Pfam" id="PF04509"/>
    </source>
</evidence>
<evidence type="ECO:0000313" key="4">
    <source>
        <dbReference type="EMBL" id="MBC3888635.1"/>
    </source>
</evidence>
<feature type="domain" description="CheC-like protein" evidence="3">
    <location>
        <begin position="11"/>
        <end position="46"/>
    </location>
</feature>
<comment type="caution">
    <text evidence="4">The sequence shown here is derived from an EMBL/GenBank/DDBJ whole genome shotgun (WGS) entry which is preliminary data.</text>
</comment>
<dbReference type="AlphaFoldDB" id="A0A923KWP2"/>
<dbReference type="GO" id="GO:0016787">
    <property type="term" value="F:hydrolase activity"/>
    <property type="evidence" value="ECO:0007669"/>
    <property type="project" value="UniProtKB-KW"/>
</dbReference>
<accession>A0A923KWP2</accession>
<dbReference type="Proteomes" id="UP000616595">
    <property type="component" value="Unassembled WGS sequence"/>
</dbReference>
<gene>
    <name evidence="4" type="ORF">GH810_09970</name>
</gene>
<dbReference type="InterPro" id="IPR050992">
    <property type="entry name" value="CheZ_family_phosphatases"/>
</dbReference>
<dbReference type="CDD" id="cd17909">
    <property type="entry name" value="CheC_ClassI"/>
    <property type="match status" value="1"/>
</dbReference>
<dbReference type="InterPro" id="IPR007597">
    <property type="entry name" value="CheC"/>
</dbReference>
<reference evidence="4" key="1">
    <citation type="submission" date="2019-10" db="EMBL/GenBank/DDBJ databases">
        <authorList>
            <person name="Ross D.E."/>
            <person name="Gulliver D."/>
        </authorList>
    </citation>
    <scope>NUCLEOTIDE SEQUENCE</scope>
    <source>
        <strain evidence="4">DER-2019</strain>
    </source>
</reference>
<dbReference type="RefSeq" id="WP_148568231.1">
    <property type="nucleotide sequence ID" value="NZ_RXYA01000015.1"/>
</dbReference>
<evidence type="ECO:0000256" key="1">
    <source>
        <dbReference type="ARBA" id="ARBA00022500"/>
    </source>
</evidence>